<dbReference type="KEGG" id="ptn:PTRA_b0098"/>
<reference evidence="1 2" key="1">
    <citation type="submission" date="2015-03" db="EMBL/GenBank/DDBJ databases">
        <authorList>
            <person name="Murphy D."/>
        </authorList>
    </citation>
    <scope>NUCLEOTIDE SEQUENCE [LARGE SCALE GENOMIC DNA]</scope>
    <source>
        <strain evidence="1 2">KMM 520</strain>
    </source>
</reference>
<evidence type="ECO:0000313" key="2">
    <source>
        <dbReference type="Proteomes" id="UP000065261"/>
    </source>
</evidence>
<dbReference type="PATRIC" id="fig|1315283.4.peg.3223"/>
<evidence type="ECO:0000313" key="1">
    <source>
        <dbReference type="EMBL" id="ALS34631.1"/>
    </source>
</evidence>
<dbReference type="Proteomes" id="UP000065261">
    <property type="component" value="Chromosome II"/>
</dbReference>
<proteinExistence type="predicted"/>
<dbReference type="EMBL" id="CP011035">
    <property type="protein sequence ID" value="ALS34631.1"/>
    <property type="molecule type" value="Genomic_DNA"/>
</dbReference>
<dbReference type="AlphaFoldDB" id="A0A0U2WHW5"/>
<sequence>MKLSGIHTTNPTKRLKIPSDKISITLHTDSDGNEAFELDLVLLSDVILGMNLQDVSAKVSLYAYSSNAEQEYELGTVSSFKKPSNLLLEELDFASLKGFRLIIFNDAQQIIASNETLKYRSNDEPEDENSLLNVELLDLGQRIWKVKLSDDTNPILVLNKSIPNIKNVVKDNSGILGCILPELTKECIVHLAFNKAADIYDKSCWQYNWGKFLESFGIQFENIPDLLEEPREYYSLLNTIDDLLESYCFQKKFASKFAKDIGVAIND</sequence>
<dbReference type="RefSeq" id="WP_058374689.1">
    <property type="nucleotide sequence ID" value="NZ_CP011035.1"/>
</dbReference>
<accession>A0A0U2WHW5</accession>
<organism evidence="1">
    <name type="scientific">Pseudoalteromonas translucida KMM 520</name>
    <dbReference type="NCBI Taxonomy" id="1315283"/>
    <lineage>
        <taxon>Bacteria</taxon>
        <taxon>Pseudomonadati</taxon>
        <taxon>Pseudomonadota</taxon>
        <taxon>Gammaproteobacteria</taxon>
        <taxon>Alteromonadales</taxon>
        <taxon>Pseudoalteromonadaceae</taxon>
        <taxon>Pseudoalteromonas</taxon>
    </lineage>
</organism>
<name>A0A0U2WHW5_9GAMM</name>
<gene>
    <name evidence="1" type="ORF">PTRA_b0098</name>
</gene>
<protein>
    <submittedName>
        <fullName evidence="1">Uncharacterized protein</fullName>
    </submittedName>
</protein>